<reference evidence="3" key="1">
    <citation type="journal article" date="2021" name="PeerJ">
        <title>Extensive microbial diversity within the chicken gut microbiome revealed by metagenomics and culture.</title>
        <authorList>
            <person name="Gilroy R."/>
            <person name="Ravi A."/>
            <person name="Getino M."/>
            <person name="Pursley I."/>
            <person name="Horton D.L."/>
            <person name="Alikhan N.F."/>
            <person name="Baker D."/>
            <person name="Gharbi K."/>
            <person name="Hall N."/>
            <person name="Watson M."/>
            <person name="Adriaenssens E.M."/>
            <person name="Foster-Nyarko E."/>
            <person name="Jarju S."/>
            <person name="Secka A."/>
            <person name="Antonio M."/>
            <person name="Oren A."/>
            <person name="Chaudhuri R.R."/>
            <person name="La Ragione R."/>
            <person name="Hildebrand F."/>
            <person name="Pallen M.J."/>
        </authorList>
    </citation>
    <scope>NUCLEOTIDE SEQUENCE</scope>
    <source>
        <strain evidence="3">ChiGjej4B4-18154</strain>
    </source>
</reference>
<dbReference type="AlphaFoldDB" id="A0A9D2IYK3"/>
<reference evidence="3" key="2">
    <citation type="submission" date="2021-04" db="EMBL/GenBank/DDBJ databases">
        <authorList>
            <person name="Gilroy R."/>
        </authorList>
    </citation>
    <scope>NUCLEOTIDE SEQUENCE</scope>
    <source>
        <strain evidence="3">ChiGjej4B4-18154</strain>
    </source>
</reference>
<keyword evidence="1" id="KW-0238">DNA-binding</keyword>
<comment type="caution">
    <text evidence="3">The sequence shown here is derived from an EMBL/GenBank/DDBJ whole genome shotgun (WGS) entry which is preliminary data.</text>
</comment>
<dbReference type="EMBL" id="DXBV01000038">
    <property type="protein sequence ID" value="HIZ30425.1"/>
    <property type="molecule type" value="Genomic_DNA"/>
</dbReference>
<proteinExistence type="predicted"/>
<dbReference type="Proteomes" id="UP000824035">
    <property type="component" value="Unassembled WGS sequence"/>
</dbReference>
<sequence>MRGDRLAELRKDAGLTQRQFAQQMHVSLNTVSGWERGLADPDDETKLLLAQRFGVTADYLLGLSDRREPSREKGASFLFVRELPSEAERELAAFLQYLKKKYRL</sequence>
<dbReference type="InterPro" id="IPR001387">
    <property type="entry name" value="Cro/C1-type_HTH"/>
</dbReference>
<organism evidence="3 4">
    <name type="scientific">Candidatus Allofournierella merdipullorum</name>
    <dbReference type="NCBI Taxonomy" id="2838595"/>
    <lineage>
        <taxon>Bacteria</taxon>
        <taxon>Bacillati</taxon>
        <taxon>Bacillota</taxon>
        <taxon>Clostridia</taxon>
        <taxon>Eubacteriales</taxon>
        <taxon>Oscillospiraceae</taxon>
        <taxon>Allofournierella</taxon>
    </lineage>
</organism>
<dbReference type="GO" id="GO:0003677">
    <property type="term" value="F:DNA binding"/>
    <property type="evidence" value="ECO:0007669"/>
    <property type="project" value="UniProtKB-KW"/>
</dbReference>
<name>A0A9D2IYK3_9FIRM</name>
<feature type="domain" description="HTH cro/C1-type" evidence="2">
    <location>
        <begin position="6"/>
        <end position="60"/>
    </location>
</feature>
<dbReference type="SUPFAM" id="SSF47413">
    <property type="entry name" value="lambda repressor-like DNA-binding domains"/>
    <property type="match status" value="1"/>
</dbReference>
<dbReference type="PROSITE" id="PS50943">
    <property type="entry name" value="HTH_CROC1"/>
    <property type="match status" value="1"/>
</dbReference>
<dbReference type="SMART" id="SM00530">
    <property type="entry name" value="HTH_XRE"/>
    <property type="match status" value="1"/>
</dbReference>
<dbReference type="Gene3D" id="1.10.260.40">
    <property type="entry name" value="lambda repressor-like DNA-binding domains"/>
    <property type="match status" value="1"/>
</dbReference>
<accession>A0A9D2IYK3</accession>
<evidence type="ECO:0000256" key="1">
    <source>
        <dbReference type="ARBA" id="ARBA00023125"/>
    </source>
</evidence>
<evidence type="ECO:0000313" key="3">
    <source>
        <dbReference type="EMBL" id="HIZ30425.1"/>
    </source>
</evidence>
<dbReference type="PANTHER" id="PTHR46558">
    <property type="entry name" value="TRACRIPTIONAL REGULATORY PROTEIN-RELATED-RELATED"/>
    <property type="match status" value="1"/>
</dbReference>
<dbReference type="Pfam" id="PF01381">
    <property type="entry name" value="HTH_3"/>
    <property type="match status" value="1"/>
</dbReference>
<protein>
    <submittedName>
        <fullName evidence="3">Helix-turn-helix domain-containing protein</fullName>
    </submittedName>
</protein>
<dbReference type="CDD" id="cd00093">
    <property type="entry name" value="HTH_XRE"/>
    <property type="match status" value="1"/>
</dbReference>
<dbReference type="PANTHER" id="PTHR46558:SF11">
    <property type="entry name" value="HTH-TYPE TRANSCRIPTIONAL REGULATOR XRE"/>
    <property type="match status" value="1"/>
</dbReference>
<evidence type="ECO:0000313" key="4">
    <source>
        <dbReference type="Proteomes" id="UP000824035"/>
    </source>
</evidence>
<evidence type="ECO:0000259" key="2">
    <source>
        <dbReference type="PROSITE" id="PS50943"/>
    </source>
</evidence>
<dbReference type="InterPro" id="IPR010982">
    <property type="entry name" value="Lambda_DNA-bd_dom_sf"/>
</dbReference>
<gene>
    <name evidence="3" type="ORF">H9813_04210</name>
</gene>